<dbReference type="InterPro" id="IPR036770">
    <property type="entry name" value="Ankyrin_rpt-contain_sf"/>
</dbReference>
<name>H8FV99_MAGML</name>
<dbReference type="STRING" id="1150626.PHAMO_340160"/>
<evidence type="ECO:0000313" key="4">
    <source>
        <dbReference type="Proteomes" id="UP000004169"/>
    </source>
</evidence>
<evidence type="ECO:0000256" key="1">
    <source>
        <dbReference type="SAM" id="MobiDB-lite"/>
    </source>
</evidence>
<dbReference type="eggNOG" id="ENOG5033TEH">
    <property type="taxonomic scope" value="Bacteria"/>
</dbReference>
<reference evidence="3 4" key="1">
    <citation type="journal article" date="2012" name="J. Bacteriol.">
        <title>Draft Genome Sequence of the Purple Photosynthetic Bacterium Phaeospirillum molischianum DSM120, a Particularly Versatile Bacterium.</title>
        <authorList>
            <person name="Duquesne K."/>
            <person name="Prima V."/>
            <person name="Ji B."/>
            <person name="Rouy Z."/>
            <person name="Medigue C."/>
            <person name="Talla E."/>
            <person name="Sturgis J.N."/>
        </authorList>
    </citation>
    <scope>NUCLEOTIDE SEQUENCE [LARGE SCALE GENOMIC DNA]</scope>
    <source>
        <strain evidence="4">DSM120</strain>
    </source>
</reference>
<dbReference type="AlphaFoldDB" id="H8FV99"/>
<keyword evidence="4" id="KW-1185">Reference proteome</keyword>
<sequence length="370" mass="38907">MIHQRLFRHLSSEEGGGRLLAPWLVRIGLGLLVTIAGFGGGWLLFSKSETEPPPPPISAVVEPESPPVPVEAEAPQDSPLVEAVPDLPPSNSPQAIFARIQTELNRAAAGREPAVSDPTTDRLEKVADALRLILAGDAVAANRALDVVEAAVAARVPSEAKMAADPAQVELQEWLVSYFELLPVSPRKSGDAAVTAAFVRLASVLRKVDAVLLAGMLPHLTGYDLVARRAAVGPSAFDGRGLRFPCRLAATQRSRLEAAAKSLRQLAGPLTDCPVPAARAADFATLERFARDPVRGMATVTRVTPLRPGGLSTPLIKAAASGSLAEIEAALMSGSDPLRADGRGLTALHYLAGNRSLSAPDRNRAVALLF</sequence>
<feature type="transmembrane region" description="Helical" evidence="2">
    <location>
        <begin position="20"/>
        <end position="45"/>
    </location>
</feature>
<comment type="caution">
    <text evidence="3">The sequence shown here is derived from an EMBL/GenBank/DDBJ whole genome shotgun (WGS) entry which is preliminary data.</text>
</comment>
<proteinExistence type="predicted"/>
<dbReference type="Gene3D" id="1.25.40.20">
    <property type="entry name" value="Ankyrin repeat-containing domain"/>
    <property type="match status" value="1"/>
</dbReference>
<accession>H8FV99</accession>
<protein>
    <submittedName>
        <fullName evidence="3">Uncharacterized protein</fullName>
    </submittedName>
</protein>
<evidence type="ECO:0000313" key="3">
    <source>
        <dbReference type="EMBL" id="CCG42287.1"/>
    </source>
</evidence>
<keyword evidence="2" id="KW-1133">Transmembrane helix</keyword>
<dbReference type="Proteomes" id="UP000004169">
    <property type="component" value="Unassembled WGS sequence"/>
</dbReference>
<feature type="region of interest" description="Disordered" evidence="1">
    <location>
        <begin position="53"/>
        <end position="75"/>
    </location>
</feature>
<keyword evidence="2" id="KW-0812">Transmembrane</keyword>
<organism evidence="3 4">
    <name type="scientific">Magnetospirillum molischianum DSM 120</name>
    <dbReference type="NCBI Taxonomy" id="1150626"/>
    <lineage>
        <taxon>Bacteria</taxon>
        <taxon>Pseudomonadati</taxon>
        <taxon>Pseudomonadota</taxon>
        <taxon>Alphaproteobacteria</taxon>
        <taxon>Rhodospirillales</taxon>
        <taxon>Rhodospirillaceae</taxon>
        <taxon>Magnetospirillum</taxon>
    </lineage>
</organism>
<keyword evidence="2" id="KW-0472">Membrane</keyword>
<dbReference type="EMBL" id="CAHP01000028">
    <property type="protein sequence ID" value="CCG42287.1"/>
    <property type="molecule type" value="Genomic_DNA"/>
</dbReference>
<evidence type="ECO:0000256" key="2">
    <source>
        <dbReference type="SAM" id="Phobius"/>
    </source>
</evidence>
<gene>
    <name evidence="3" type="ORF">PHAMO_340160</name>
</gene>